<evidence type="ECO:0000256" key="3">
    <source>
        <dbReference type="ARBA" id="ARBA00023274"/>
    </source>
</evidence>
<dbReference type="HAMAP" id="MF_00340">
    <property type="entry name" value="Ribosomal_bL32"/>
    <property type="match status" value="1"/>
</dbReference>
<comment type="caution">
    <text evidence="7">The sequence shown here is derived from an EMBL/GenBank/DDBJ whole genome shotgun (WGS) entry which is preliminary data.</text>
</comment>
<accession>A0A2M8LC88</accession>
<evidence type="ECO:0000256" key="6">
    <source>
        <dbReference type="SAM" id="MobiDB-lite"/>
    </source>
</evidence>
<organism evidence="7 8">
    <name type="scientific">Candidatus Taylorbacteria bacterium CG10_big_fil_rev_8_21_14_0_10_41_48</name>
    <dbReference type="NCBI Taxonomy" id="1975024"/>
    <lineage>
        <taxon>Bacteria</taxon>
        <taxon>Candidatus Tayloriibacteriota</taxon>
    </lineage>
</organism>
<evidence type="ECO:0000256" key="4">
    <source>
        <dbReference type="ARBA" id="ARBA00035178"/>
    </source>
</evidence>
<dbReference type="SUPFAM" id="SSF57829">
    <property type="entry name" value="Zn-binding ribosomal proteins"/>
    <property type="match status" value="1"/>
</dbReference>
<dbReference type="Pfam" id="PF01783">
    <property type="entry name" value="Ribosomal_L32p"/>
    <property type="match status" value="1"/>
</dbReference>
<evidence type="ECO:0000256" key="1">
    <source>
        <dbReference type="ARBA" id="ARBA00008560"/>
    </source>
</evidence>
<dbReference type="InterPro" id="IPR002677">
    <property type="entry name" value="Ribosomal_bL32"/>
</dbReference>
<dbReference type="InterPro" id="IPR044957">
    <property type="entry name" value="Ribosomal_bL32_bact"/>
</dbReference>
<name>A0A2M8LC88_9BACT</name>
<dbReference type="GO" id="GO:0015934">
    <property type="term" value="C:large ribosomal subunit"/>
    <property type="evidence" value="ECO:0007669"/>
    <property type="project" value="InterPro"/>
</dbReference>
<dbReference type="GO" id="GO:0006412">
    <property type="term" value="P:translation"/>
    <property type="evidence" value="ECO:0007669"/>
    <property type="project" value="UniProtKB-UniRule"/>
</dbReference>
<sequence length="74" mass="8285">MVIRMRATRSARNNRRSHHALSKPAISKDNKDGVVHLRHRASAVTGKYKGIVVINIEKKLAKRAKKAKEASTAR</sequence>
<reference evidence="8" key="1">
    <citation type="submission" date="2017-09" db="EMBL/GenBank/DDBJ databases">
        <title>Depth-based differentiation of microbial function through sediment-hosted aquifers and enrichment of novel symbionts in the deep terrestrial subsurface.</title>
        <authorList>
            <person name="Probst A.J."/>
            <person name="Ladd B."/>
            <person name="Jarett J.K."/>
            <person name="Geller-Mcgrath D.E."/>
            <person name="Sieber C.M.K."/>
            <person name="Emerson J.B."/>
            <person name="Anantharaman K."/>
            <person name="Thomas B.C."/>
            <person name="Malmstrom R."/>
            <person name="Stieglmeier M."/>
            <person name="Klingl A."/>
            <person name="Woyke T."/>
            <person name="Ryan C.M."/>
            <person name="Banfield J.F."/>
        </authorList>
    </citation>
    <scope>NUCLEOTIDE SEQUENCE [LARGE SCALE GENOMIC DNA]</scope>
</reference>
<evidence type="ECO:0000313" key="7">
    <source>
        <dbReference type="EMBL" id="PJE74242.1"/>
    </source>
</evidence>
<keyword evidence="2 5" id="KW-0689">Ribosomal protein</keyword>
<evidence type="ECO:0000256" key="2">
    <source>
        <dbReference type="ARBA" id="ARBA00022980"/>
    </source>
</evidence>
<dbReference type="GO" id="GO:0003735">
    <property type="term" value="F:structural constituent of ribosome"/>
    <property type="evidence" value="ECO:0007669"/>
    <property type="project" value="InterPro"/>
</dbReference>
<dbReference type="InterPro" id="IPR011332">
    <property type="entry name" value="Ribosomal_zn-bd"/>
</dbReference>
<dbReference type="AlphaFoldDB" id="A0A2M8LC88"/>
<feature type="compositionally biased region" description="Basic residues" evidence="6">
    <location>
        <begin position="1"/>
        <end position="21"/>
    </location>
</feature>
<dbReference type="PANTHER" id="PTHR35534:SF1">
    <property type="entry name" value="LARGE RIBOSOMAL SUBUNIT PROTEIN BL32"/>
    <property type="match status" value="1"/>
</dbReference>
<dbReference type="NCBIfam" id="TIGR01031">
    <property type="entry name" value="rpmF_bact"/>
    <property type="match status" value="1"/>
</dbReference>
<feature type="region of interest" description="Disordered" evidence="6">
    <location>
        <begin position="1"/>
        <end position="30"/>
    </location>
</feature>
<keyword evidence="3 5" id="KW-0687">Ribonucleoprotein</keyword>
<protein>
    <recommendedName>
        <fullName evidence="4 5">Large ribosomal subunit protein bL32</fullName>
    </recommendedName>
</protein>
<dbReference type="EMBL" id="PFEQ01000009">
    <property type="protein sequence ID" value="PJE74242.1"/>
    <property type="molecule type" value="Genomic_DNA"/>
</dbReference>
<gene>
    <name evidence="5 7" type="primary">rpmF</name>
    <name evidence="7" type="ORF">COV01_01975</name>
</gene>
<evidence type="ECO:0000313" key="8">
    <source>
        <dbReference type="Proteomes" id="UP000228700"/>
    </source>
</evidence>
<evidence type="ECO:0000256" key="5">
    <source>
        <dbReference type="HAMAP-Rule" id="MF_00340"/>
    </source>
</evidence>
<proteinExistence type="inferred from homology"/>
<dbReference type="PANTHER" id="PTHR35534">
    <property type="entry name" value="50S RIBOSOMAL PROTEIN L32"/>
    <property type="match status" value="1"/>
</dbReference>
<comment type="similarity">
    <text evidence="1 5">Belongs to the bacterial ribosomal protein bL32 family.</text>
</comment>
<dbReference type="Proteomes" id="UP000228700">
    <property type="component" value="Unassembled WGS sequence"/>
</dbReference>